<protein>
    <recommendedName>
        <fullName evidence="8">Fluoride-specific ion channel FluC</fullName>
    </recommendedName>
</protein>
<dbReference type="RefSeq" id="WP_256031008.1">
    <property type="nucleotide sequence ID" value="NZ_JAHLKM010000040.1"/>
</dbReference>
<evidence type="ECO:0000313" key="9">
    <source>
        <dbReference type="EMBL" id="MCQ4334838.1"/>
    </source>
</evidence>
<comment type="function">
    <text evidence="8">Fluoride-specific ion channel. Important for reducing fluoride concentration in the cell, thus reducing its toxicity.</text>
</comment>
<keyword evidence="8" id="KW-0406">Ion transport</keyword>
<keyword evidence="5 8" id="KW-0472">Membrane</keyword>
<organism evidence="9 10">
    <name type="scientific">Natronomonas aquatica</name>
    <dbReference type="NCBI Taxonomy" id="2841590"/>
    <lineage>
        <taxon>Archaea</taxon>
        <taxon>Methanobacteriati</taxon>
        <taxon>Methanobacteriota</taxon>
        <taxon>Stenosarchaea group</taxon>
        <taxon>Halobacteria</taxon>
        <taxon>Halobacteriales</taxon>
        <taxon>Natronomonadaceae</taxon>
        <taxon>Natronomonas</taxon>
    </lineage>
</organism>
<feature type="transmembrane region" description="Helical" evidence="8">
    <location>
        <begin position="36"/>
        <end position="53"/>
    </location>
</feature>
<feature type="transmembrane region" description="Helical" evidence="8">
    <location>
        <begin position="93"/>
        <end position="115"/>
    </location>
</feature>
<comment type="subcellular location">
    <subcellularLocation>
        <location evidence="1 8">Cell membrane</location>
        <topology evidence="1 8">Multi-pass membrane protein</topology>
    </subcellularLocation>
</comment>
<dbReference type="Proteomes" id="UP001139494">
    <property type="component" value="Unassembled WGS sequence"/>
</dbReference>
<evidence type="ECO:0000256" key="2">
    <source>
        <dbReference type="ARBA" id="ARBA00022475"/>
    </source>
</evidence>
<evidence type="ECO:0000256" key="4">
    <source>
        <dbReference type="ARBA" id="ARBA00022989"/>
    </source>
</evidence>
<reference evidence="9" key="1">
    <citation type="journal article" date="2023" name="Front. Microbiol.">
        <title>Genomic-based phylogenetic and metabolic analyses of the genus Natronomonas, and description of Natronomonas aquatica sp. nov.</title>
        <authorList>
            <person name="Garcia-Roldan A."/>
            <person name="Duran-Viseras A."/>
            <person name="de la Haba R.R."/>
            <person name="Corral P."/>
            <person name="Sanchez-Porro C."/>
            <person name="Ventosa A."/>
        </authorList>
    </citation>
    <scope>NUCLEOTIDE SEQUENCE</scope>
    <source>
        <strain evidence="9">F2-12</strain>
    </source>
</reference>
<evidence type="ECO:0000256" key="8">
    <source>
        <dbReference type="HAMAP-Rule" id="MF_00454"/>
    </source>
</evidence>
<comment type="caution">
    <text evidence="8">Lacks conserved residue(s) required for the propagation of feature annotation.</text>
</comment>
<dbReference type="Pfam" id="PF02537">
    <property type="entry name" value="CRCB"/>
    <property type="match status" value="1"/>
</dbReference>
<dbReference type="GO" id="GO:0140114">
    <property type="term" value="P:cellular detoxification of fluoride"/>
    <property type="evidence" value="ECO:0007669"/>
    <property type="project" value="UniProtKB-UniRule"/>
</dbReference>
<dbReference type="HAMAP" id="MF_00454">
    <property type="entry name" value="FluC"/>
    <property type="match status" value="1"/>
</dbReference>
<keyword evidence="2 8" id="KW-1003">Cell membrane</keyword>
<gene>
    <name evidence="8" type="primary">fluC</name>
    <name evidence="8" type="synonym">crcB</name>
    <name evidence="9" type="ORF">KM295_15390</name>
</gene>
<evidence type="ECO:0000256" key="1">
    <source>
        <dbReference type="ARBA" id="ARBA00004651"/>
    </source>
</evidence>
<evidence type="ECO:0000313" key="10">
    <source>
        <dbReference type="Proteomes" id="UP001139494"/>
    </source>
</evidence>
<keyword evidence="3 8" id="KW-0812">Transmembrane</keyword>
<dbReference type="InterPro" id="IPR003691">
    <property type="entry name" value="FluC"/>
</dbReference>
<feature type="transmembrane region" description="Helical" evidence="8">
    <location>
        <begin position="65"/>
        <end position="81"/>
    </location>
</feature>
<accession>A0A9R1CT32</accession>
<evidence type="ECO:0000256" key="6">
    <source>
        <dbReference type="ARBA" id="ARBA00035120"/>
    </source>
</evidence>
<comment type="catalytic activity">
    <reaction evidence="7">
        <text>fluoride(in) = fluoride(out)</text>
        <dbReference type="Rhea" id="RHEA:76159"/>
        <dbReference type="ChEBI" id="CHEBI:17051"/>
    </reaction>
    <physiologicalReaction direction="left-to-right" evidence="7">
        <dbReference type="Rhea" id="RHEA:76160"/>
    </physiologicalReaction>
</comment>
<evidence type="ECO:0000256" key="5">
    <source>
        <dbReference type="ARBA" id="ARBA00023136"/>
    </source>
</evidence>
<dbReference type="EMBL" id="JAHLKM010000040">
    <property type="protein sequence ID" value="MCQ4334838.1"/>
    <property type="molecule type" value="Genomic_DNA"/>
</dbReference>
<dbReference type="GO" id="GO:0062054">
    <property type="term" value="F:fluoride channel activity"/>
    <property type="evidence" value="ECO:0007669"/>
    <property type="project" value="UniProtKB-UniRule"/>
</dbReference>
<proteinExistence type="inferred from homology"/>
<name>A0A9R1CT32_9EURY</name>
<keyword evidence="8" id="KW-0407">Ion channel</keyword>
<sequence>MEPRNVALVATGGFAGAASRHGVAVALPAAFPWGTLAVNVVGSFLLGLVVYSIERRGSIPERTRLVVSTGFVSSFTTYSTFAAETVGLDPAIAAANVVGNYALGVLAVFLARAVVRWRS</sequence>
<keyword evidence="4 8" id="KW-1133">Transmembrane helix</keyword>
<evidence type="ECO:0000256" key="7">
    <source>
        <dbReference type="ARBA" id="ARBA00035585"/>
    </source>
</evidence>
<dbReference type="PANTHER" id="PTHR28259:SF1">
    <property type="entry name" value="FLUORIDE EXPORT PROTEIN 1-RELATED"/>
    <property type="match status" value="1"/>
</dbReference>
<evidence type="ECO:0000256" key="3">
    <source>
        <dbReference type="ARBA" id="ARBA00022692"/>
    </source>
</evidence>
<dbReference type="GO" id="GO:0005886">
    <property type="term" value="C:plasma membrane"/>
    <property type="evidence" value="ECO:0007669"/>
    <property type="project" value="UniProtKB-SubCell"/>
</dbReference>
<keyword evidence="10" id="KW-1185">Reference proteome</keyword>
<comment type="caution">
    <text evidence="9">The sequence shown here is derived from an EMBL/GenBank/DDBJ whole genome shotgun (WGS) entry which is preliminary data.</text>
</comment>
<comment type="similarity">
    <text evidence="6 8">Belongs to the fluoride channel Fluc/FEX (TC 1.A.43) family.</text>
</comment>
<keyword evidence="8" id="KW-0813">Transport</keyword>
<dbReference type="PANTHER" id="PTHR28259">
    <property type="entry name" value="FLUORIDE EXPORT PROTEIN 1-RELATED"/>
    <property type="match status" value="1"/>
</dbReference>
<dbReference type="AlphaFoldDB" id="A0A9R1CT32"/>